<dbReference type="Gene3D" id="2.160.20.80">
    <property type="entry name" value="E3 ubiquitin-protein ligase SopA"/>
    <property type="match status" value="1"/>
</dbReference>
<dbReference type="EMBL" id="CP165727">
    <property type="protein sequence ID" value="XDV68666.1"/>
    <property type="molecule type" value="Genomic_DNA"/>
</dbReference>
<dbReference type="SUPFAM" id="SSF141571">
    <property type="entry name" value="Pentapeptide repeat-like"/>
    <property type="match status" value="1"/>
</dbReference>
<sequence length="136" mass="15066">MRDEQRLDAHLAAWVRSKMERPNEEESVQGGRLLMALRALVYQARYPRPAPRKISLAQQREWNIHHPESFGRTKLTKAVLSNAELAGADLAGADLTQAVLKQCNLSKVKGLTVEQVQAAQVDATTILPSSLSLPSR</sequence>
<evidence type="ECO:0000313" key="1">
    <source>
        <dbReference type="EMBL" id="XDV68666.1"/>
    </source>
</evidence>
<proteinExistence type="predicted"/>
<organism evidence="1">
    <name type="scientific">Streptomyces sp. R33</name>
    <dbReference type="NCBI Taxonomy" id="3238629"/>
    <lineage>
        <taxon>Bacteria</taxon>
        <taxon>Bacillati</taxon>
        <taxon>Actinomycetota</taxon>
        <taxon>Actinomycetes</taxon>
        <taxon>Kitasatosporales</taxon>
        <taxon>Streptomycetaceae</taxon>
        <taxon>Streptomyces</taxon>
    </lineage>
</organism>
<dbReference type="Pfam" id="PF00805">
    <property type="entry name" value="Pentapeptide"/>
    <property type="match status" value="1"/>
</dbReference>
<dbReference type="RefSeq" id="WP_369780155.1">
    <property type="nucleotide sequence ID" value="NZ_CP165727.1"/>
</dbReference>
<gene>
    <name evidence="1" type="ORF">AB5J51_40260</name>
</gene>
<protein>
    <submittedName>
        <fullName evidence="1">Pentapeptide repeat-containing protein</fullName>
    </submittedName>
</protein>
<dbReference type="AlphaFoldDB" id="A0AB39YGP5"/>
<accession>A0AB39YGP5</accession>
<reference evidence="1" key="1">
    <citation type="submission" date="2024-08" db="EMBL/GenBank/DDBJ databases">
        <authorList>
            <person name="Yu S.T."/>
        </authorList>
    </citation>
    <scope>NUCLEOTIDE SEQUENCE</scope>
    <source>
        <strain evidence="1">R33</strain>
    </source>
</reference>
<name>A0AB39YGP5_9ACTN</name>
<dbReference type="InterPro" id="IPR001646">
    <property type="entry name" value="5peptide_repeat"/>
</dbReference>